<dbReference type="PATRIC" id="fig|54005.3.peg.961"/>
<dbReference type="InterPro" id="IPR025948">
    <property type="entry name" value="HTH-like_dom"/>
</dbReference>
<sequence>MCRLLGVTRSLVYYHLNKEKDVKLDEDEKLIEEIKEIFRRSRNNYGTRKIKKELGKIGYKISRRKIGRIMKKNGLVSNYTVAQYKVIRSKCNEEDIPNLLNR</sequence>
<evidence type="ECO:0000259" key="1">
    <source>
        <dbReference type="Pfam" id="PF13276"/>
    </source>
</evidence>
<dbReference type="PANTHER" id="PTHR46889:SF4">
    <property type="entry name" value="TRANSPOSASE INSO FOR INSERTION SEQUENCE ELEMENT IS911B-RELATED"/>
    <property type="match status" value="1"/>
</dbReference>
<name>A0A133PPI8_9FIRM</name>
<proteinExistence type="predicted"/>
<reference evidence="2 3" key="1">
    <citation type="submission" date="2016-01" db="EMBL/GenBank/DDBJ databases">
        <authorList>
            <person name="Oliw E.H."/>
        </authorList>
    </citation>
    <scope>NUCLEOTIDE SEQUENCE [LARGE SCALE GENOMIC DNA]</scope>
    <source>
        <strain evidence="2 3">CMW7756A</strain>
    </source>
</reference>
<evidence type="ECO:0000313" key="2">
    <source>
        <dbReference type="EMBL" id="KXA30513.1"/>
    </source>
</evidence>
<dbReference type="EMBL" id="LRQE01000025">
    <property type="protein sequence ID" value="KXA30513.1"/>
    <property type="molecule type" value="Genomic_DNA"/>
</dbReference>
<feature type="domain" description="HTH-like" evidence="1">
    <location>
        <begin position="26"/>
        <end position="79"/>
    </location>
</feature>
<dbReference type="InterPro" id="IPR050900">
    <property type="entry name" value="Transposase_IS3/IS150/IS904"/>
</dbReference>
<evidence type="ECO:0000313" key="3">
    <source>
        <dbReference type="Proteomes" id="UP000070174"/>
    </source>
</evidence>
<organism evidence="2">
    <name type="scientific">Peptoniphilus harei</name>
    <dbReference type="NCBI Taxonomy" id="54005"/>
    <lineage>
        <taxon>Bacteria</taxon>
        <taxon>Bacillati</taxon>
        <taxon>Bacillota</taxon>
        <taxon>Tissierellia</taxon>
        <taxon>Tissierellales</taxon>
        <taxon>Peptoniphilaceae</taxon>
        <taxon>Peptoniphilus</taxon>
    </lineage>
</organism>
<protein>
    <recommendedName>
        <fullName evidence="1">HTH-like domain-containing protein</fullName>
    </recommendedName>
</protein>
<accession>A0A133PPI8</accession>
<dbReference type="Pfam" id="PF13276">
    <property type="entry name" value="HTH_21"/>
    <property type="match status" value="1"/>
</dbReference>
<dbReference type="PANTHER" id="PTHR46889">
    <property type="entry name" value="TRANSPOSASE INSF FOR INSERTION SEQUENCE IS3B-RELATED"/>
    <property type="match status" value="1"/>
</dbReference>
<comment type="caution">
    <text evidence="2">The sequence shown here is derived from an EMBL/GenBank/DDBJ whole genome shotgun (WGS) entry which is preliminary data.</text>
</comment>
<dbReference type="AlphaFoldDB" id="A0A133PPI8"/>
<gene>
    <name evidence="2" type="ORF">HMPREF3229_00976</name>
</gene>
<dbReference type="Proteomes" id="UP000070174">
    <property type="component" value="Unassembled WGS sequence"/>
</dbReference>